<keyword evidence="1" id="KW-0732">Signal</keyword>
<evidence type="ECO:0000256" key="1">
    <source>
        <dbReference type="SAM" id="SignalP"/>
    </source>
</evidence>
<evidence type="ECO:0000313" key="2">
    <source>
        <dbReference type="EMBL" id="MCM5680506.1"/>
    </source>
</evidence>
<keyword evidence="3" id="KW-1185">Reference proteome</keyword>
<evidence type="ECO:0000313" key="3">
    <source>
        <dbReference type="Proteomes" id="UP001165541"/>
    </source>
</evidence>
<gene>
    <name evidence="2" type="ORF">M8A51_13305</name>
</gene>
<feature type="chain" id="PRO_5045484228" evidence="1">
    <location>
        <begin position="30"/>
        <end position="246"/>
    </location>
</feature>
<protein>
    <submittedName>
        <fullName evidence="2">PEP-CTERM sorting domain-containing protein</fullName>
    </submittedName>
</protein>
<dbReference type="Proteomes" id="UP001165541">
    <property type="component" value="Unassembled WGS sequence"/>
</dbReference>
<dbReference type="EMBL" id="JAMKFE010000007">
    <property type="protein sequence ID" value="MCM5680506.1"/>
    <property type="molecule type" value="Genomic_DNA"/>
</dbReference>
<comment type="caution">
    <text evidence="2">The sequence shown here is derived from an EMBL/GenBank/DDBJ whole genome shotgun (WGS) entry which is preliminary data.</text>
</comment>
<reference evidence="2" key="1">
    <citation type="submission" date="2022-05" db="EMBL/GenBank/DDBJ databases">
        <title>Schlegelella sp. nov., isolated from mangrove soil.</title>
        <authorList>
            <person name="Liu Y."/>
            <person name="Ge X."/>
            <person name="Liu W."/>
        </authorList>
    </citation>
    <scope>NUCLEOTIDE SEQUENCE</scope>
    <source>
        <strain evidence="2">S2-27</strain>
    </source>
</reference>
<name>A0ABT0YQU4_9BURK</name>
<sequence length="246" mass="25917">MKSARVRPVWQAALCTAVFSMTWSNFAGAALVGRDLGGSAAFDAYYDTELDITWLADANYAKTSGAVPDGYMTHAEALAWTAGLSVHGVGGWRLPSVAPVNGVAYQPEFSLDGSTDFGFALTGEGWGTASELGHLFYVTLGNTGYLDAPSTCADPCALQHTAPFANFQSHAYWSGSPVPDAYSPSVWILETWSGRQSPIGPDALIHAWAVHDGDVAAIPEPESAALLLVGLAALAGRSLHRKRSAK</sequence>
<organism evidence="2 3">
    <name type="scientific">Caldimonas mangrovi</name>
    <dbReference type="NCBI Taxonomy" id="2944811"/>
    <lineage>
        <taxon>Bacteria</taxon>
        <taxon>Pseudomonadati</taxon>
        <taxon>Pseudomonadota</taxon>
        <taxon>Betaproteobacteria</taxon>
        <taxon>Burkholderiales</taxon>
        <taxon>Sphaerotilaceae</taxon>
        <taxon>Caldimonas</taxon>
    </lineage>
</organism>
<dbReference type="RefSeq" id="WP_251778960.1">
    <property type="nucleotide sequence ID" value="NZ_JAMKFE010000007.1"/>
</dbReference>
<accession>A0ABT0YQU4</accession>
<feature type="signal peptide" evidence="1">
    <location>
        <begin position="1"/>
        <end position="29"/>
    </location>
</feature>
<proteinExistence type="predicted"/>